<dbReference type="FunFam" id="1.20.120.1080:FF:000002">
    <property type="entry name" value="Putative ATP-dependent RNA helicase DHX36"/>
    <property type="match status" value="1"/>
</dbReference>
<dbReference type="Gene3D" id="1.20.120.1080">
    <property type="match status" value="1"/>
</dbReference>
<comment type="similarity">
    <text evidence="10">Belongs to the DExH box helicase family.</text>
</comment>
<reference evidence="14" key="1">
    <citation type="submission" date="2025-08" db="UniProtKB">
        <authorList>
            <consortium name="RefSeq"/>
        </authorList>
    </citation>
    <scope>IDENTIFICATION</scope>
</reference>
<dbReference type="GO" id="GO:0003723">
    <property type="term" value="F:RNA binding"/>
    <property type="evidence" value="ECO:0007669"/>
    <property type="project" value="UniProtKB-KW"/>
</dbReference>
<protein>
    <recommendedName>
        <fullName evidence="2">RNA helicase</fullName>
        <ecNumber evidence="2">3.6.4.13</ecNumber>
    </recommendedName>
</protein>
<dbReference type="PROSITE" id="PS51192">
    <property type="entry name" value="HELICASE_ATP_BIND_1"/>
    <property type="match status" value="1"/>
</dbReference>
<dbReference type="InterPro" id="IPR027417">
    <property type="entry name" value="P-loop_NTPase"/>
</dbReference>
<dbReference type="Pfam" id="PF04408">
    <property type="entry name" value="WHD_HA2"/>
    <property type="match status" value="1"/>
</dbReference>
<dbReference type="SMART" id="SM00847">
    <property type="entry name" value="HA2"/>
    <property type="match status" value="1"/>
</dbReference>
<dbReference type="InterPro" id="IPR014001">
    <property type="entry name" value="Helicase_ATP-bd"/>
</dbReference>
<name>A0A6I9WL71_9HYME</name>
<evidence type="ECO:0000256" key="6">
    <source>
        <dbReference type="ARBA" id="ARBA00022840"/>
    </source>
</evidence>
<dbReference type="InterPro" id="IPR059023">
    <property type="entry name" value="RNA_hel_CTD"/>
</dbReference>
<dbReference type="SMART" id="SM00490">
    <property type="entry name" value="HELICc"/>
    <property type="match status" value="1"/>
</dbReference>
<dbReference type="RefSeq" id="XP_011642298.1">
    <property type="nucleotide sequence ID" value="XM_011643996.1"/>
</dbReference>
<evidence type="ECO:0000256" key="9">
    <source>
        <dbReference type="ARBA" id="ARBA00047984"/>
    </source>
</evidence>
<dbReference type="InterPro" id="IPR048333">
    <property type="entry name" value="HA2_WH"/>
</dbReference>
<dbReference type="PANTHER" id="PTHR18934:SF145">
    <property type="entry name" value="ATP-DEPENDENT RNA HELICASE DHX57-RELATED"/>
    <property type="match status" value="1"/>
</dbReference>
<dbReference type="PANTHER" id="PTHR18934">
    <property type="entry name" value="ATP-DEPENDENT RNA HELICASE"/>
    <property type="match status" value="1"/>
</dbReference>
<dbReference type="OrthoDB" id="5600252at2759"/>
<dbReference type="AlphaFoldDB" id="A0A6I9WL71"/>
<dbReference type="InterPro" id="IPR011709">
    <property type="entry name" value="DEAD-box_helicase_OB_fold"/>
</dbReference>
<keyword evidence="8" id="KW-0175">Coiled coil</keyword>
<dbReference type="EC" id="3.6.4.13" evidence="2"/>
<organism evidence="13 14">
    <name type="scientific">Pogonomyrmex barbatus</name>
    <name type="common">red harvester ant</name>
    <dbReference type="NCBI Taxonomy" id="144034"/>
    <lineage>
        <taxon>Eukaryota</taxon>
        <taxon>Metazoa</taxon>
        <taxon>Ecdysozoa</taxon>
        <taxon>Arthropoda</taxon>
        <taxon>Hexapoda</taxon>
        <taxon>Insecta</taxon>
        <taxon>Pterygota</taxon>
        <taxon>Neoptera</taxon>
        <taxon>Endopterygota</taxon>
        <taxon>Hymenoptera</taxon>
        <taxon>Apocrita</taxon>
        <taxon>Aculeata</taxon>
        <taxon>Formicoidea</taxon>
        <taxon>Formicidae</taxon>
        <taxon>Myrmicinae</taxon>
        <taxon>Pogonomyrmex</taxon>
    </lineage>
</organism>
<dbReference type="GeneID" id="105430431"/>
<dbReference type="Gene3D" id="3.40.50.300">
    <property type="entry name" value="P-loop containing nucleotide triphosphate hydrolases"/>
    <property type="match status" value="2"/>
</dbReference>
<evidence type="ECO:0000256" key="2">
    <source>
        <dbReference type="ARBA" id="ARBA00012552"/>
    </source>
</evidence>
<keyword evidence="3" id="KW-0547">Nucleotide-binding</keyword>
<feature type="domain" description="Helicase C-terminal" evidence="12">
    <location>
        <begin position="305"/>
        <end position="483"/>
    </location>
</feature>
<evidence type="ECO:0000313" key="13">
    <source>
        <dbReference type="Proteomes" id="UP000504615"/>
    </source>
</evidence>
<gene>
    <name evidence="14" type="primary">LOC105430431</name>
</gene>
<dbReference type="InterPro" id="IPR011545">
    <property type="entry name" value="DEAD/DEAH_box_helicase_dom"/>
</dbReference>
<dbReference type="SMART" id="SM00487">
    <property type="entry name" value="DEXDc"/>
    <property type="match status" value="1"/>
</dbReference>
<evidence type="ECO:0000313" key="14">
    <source>
        <dbReference type="RefSeq" id="XP_011642298.1"/>
    </source>
</evidence>
<dbReference type="SUPFAM" id="SSF52540">
    <property type="entry name" value="P-loop containing nucleoside triphosphate hydrolases"/>
    <property type="match status" value="1"/>
</dbReference>
<dbReference type="CDD" id="cd17917">
    <property type="entry name" value="DEXHc_RHA-like"/>
    <property type="match status" value="1"/>
</dbReference>
<dbReference type="Pfam" id="PF21010">
    <property type="entry name" value="HA2_C"/>
    <property type="match status" value="1"/>
</dbReference>
<dbReference type="CDD" id="cd18791">
    <property type="entry name" value="SF2_C_RHA"/>
    <property type="match status" value="1"/>
</dbReference>
<sequence>MLNIQKISKEQQNEEQRKLPTWTKKDEIINTISENQVILICGETGCGKSTQIPQFILNNSIEQAKLKDELHVNIICTQPRKINAIGLANRVAAERNEKVGDIVGYQIHLEKKLSKRTRLTYCTIGILLQKLIGDRNLLGVTHVIVDEVHERSADSDFLLMLLKDLLPKKLSLKIILMSATLNTKIFSSYFGNVPIINIPGKLFSVEQLFLEDILEKIRYVFVKDSKFVHQEKRKIVFQKQQKAEKLLTNLTDSDIPIGNLDDRVNEYLEDEDLTLEQLINRYPNYSKLTHENLFLMDHKRINYELIEKILEWIISRKHGYPRTGSILVFLPGVEEIATLIQQLNRNIYLSVDNKIVIYPLHSSISMEEQNRVFQQTKDGVRKIVIGTNLAETSITINDCVFVIDSGKMKENRFNSDKNLNCLETCWISQANALQRKGRAGRVMPGVCIHLYTSHRFKHFSVEQIPEILRISLESLLLRIQLMHDGRKINLYNILSQILQPPSPKEIKNAIIRLQDAGAFNSDCVLTPLGHHLAKLPVTVGIGKLILYGAIFNCLDSVLTIAACLSHKSPFNVPFELRKEINPKLKFLVANSDHLTILRAYTEWRAACSNSKSAGKTFAKENYLSIYTLHTLADMKHQYLELLISIGFVSANLSDRKFNVDNILDITGAELNTNNWNYKLLQGLICAALYPNIVKLDKHPNQLNAQHLALQTRNNILVKIHPTSAVSQINFFSSPYLAYQQKLKTKEVFILEVSMIPTLPLIIFSGYELNIEHRDGKFIVSLDHGWVILEVTSLHEGELLQKMRIDLGILLTRKMKNPLLNLLSCPRSKEIIDTIVNVVTNN</sequence>
<feature type="domain" description="Helicase ATP-binding" evidence="11">
    <location>
        <begin position="29"/>
        <end position="199"/>
    </location>
</feature>
<proteinExistence type="inferred from homology"/>
<dbReference type="Pfam" id="PF00271">
    <property type="entry name" value="Helicase_C"/>
    <property type="match status" value="1"/>
</dbReference>
<dbReference type="Pfam" id="PF26026">
    <property type="entry name" value="RNA_hel_CTD"/>
    <property type="match status" value="1"/>
</dbReference>
<evidence type="ECO:0000256" key="1">
    <source>
        <dbReference type="ARBA" id="ARBA00008792"/>
    </source>
</evidence>
<evidence type="ECO:0000256" key="8">
    <source>
        <dbReference type="ARBA" id="ARBA00023054"/>
    </source>
</evidence>
<accession>A0A6I9WL71</accession>
<evidence type="ECO:0000256" key="4">
    <source>
        <dbReference type="ARBA" id="ARBA00022801"/>
    </source>
</evidence>
<keyword evidence="4" id="KW-0378">Hydrolase</keyword>
<dbReference type="KEGG" id="pbar:105430431"/>
<dbReference type="Proteomes" id="UP000504615">
    <property type="component" value="Unplaced"/>
</dbReference>
<comment type="catalytic activity">
    <reaction evidence="9">
        <text>ATP + H2O = ADP + phosphate + H(+)</text>
        <dbReference type="Rhea" id="RHEA:13065"/>
        <dbReference type="ChEBI" id="CHEBI:15377"/>
        <dbReference type="ChEBI" id="CHEBI:15378"/>
        <dbReference type="ChEBI" id="CHEBI:30616"/>
        <dbReference type="ChEBI" id="CHEBI:43474"/>
        <dbReference type="ChEBI" id="CHEBI:456216"/>
        <dbReference type="EC" id="3.6.4.13"/>
    </reaction>
</comment>
<dbReference type="Pfam" id="PF00270">
    <property type="entry name" value="DEAD"/>
    <property type="match status" value="1"/>
</dbReference>
<keyword evidence="6" id="KW-0067">ATP-binding</keyword>
<dbReference type="InterPro" id="IPR007502">
    <property type="entry name" value="Helicase-assoc_dom"/>
</dbReference>
<dbReference type="FunFam" id="3.40.50.300:FF:000526">
    <property type="entry name" value="DExH-box ATP-dependent RNA helicase DExH3"/>
    <property type="match status" value="1"/>
</dbReference>
<comment type="similarity">
    <text evidence="1">Belongs to the DEAD box helicase family. DEAH subfamily.</text>
</comment>
<evidence type="ECO:0000259" key="11">
    <source>
        <dbReference type="PROSITE" id="PS51192"/>
    </source>
</evidence>
<dbReference type="GO" id="GO:0016787">
    <property type="term" value="F:hydrolase activity"/>
    <property type="evidence" value="ECO:0007669"/>
    <property type="project" value="UniProtKB-KW"/>
</dbReference>
<dbReference type="Pfam" id="PF07717">
    <property type="entry name" value="OB_NTP_bind"/>
    <property type="match status" value="1"/>
</dbReference>
<dbReference type="GO" id="GO:0005524">
    <property type="term" value="F:ATP binding"/>
    <property type="evidence" value="ECO:0007669"/>
    <property type="project" value="UniProtKB-KW"/>
</dbReference>
<evidence type="ECO:0000256" key="5">
    <source>
        <dbReference type="ARBA" id="ARBA00022806"/>
    </source>
</evidence>
<evidence type="ECO:0000259" key="12">
    <source>
        <dbReference type="PROSITE" id="PS51194"/>
    </source>
</evidence>
<keyword evidence="7" id="KW-0694">RNA-binding</keyword>
<dbReference type="GO" id="GO:0003724">
    <property type="term" value="F:RNA helicase activity"/>
    <property type="evidence" value="ECO:0007669"/>
    <property type="project" value="UniProtKB-EC"/>
</dbReference>
<evidence type="ECO:0000256" key="10">
    <source>
        <dbReference type="ARBA" id="ARBA00060772"/>
    </source>
</evidence>
<keyword evidence="5 14" id="KW-0347">Helicase</keyword>
<evidence type="ECO:0000256" key="7">
    <source>
        <dbReference type="ARBA" id="ARBA00022884"/>
    </source>
</evidence>
<dbReference type="PROSITE" id="PS51194">
    <property type="entry name" value="HELICASE_CTER"/>
    <property type="match status" value="1"/>
</dbReference>
<dbReference type="InterPro" id="IPR001650">
    <property type="entry name" value="Helicase_C-like"/>
</dbReference>
<dbReference type="FunFam" id="3.40.50.300:FF:000325">
    <property type="entry name" value="ATP-dependent RNA helicase DHX29"/>
    <property type="match status" value="1"/>
</dbReference>
<keyword evidence="13" id="KW-1185">Reference proteome</keyword>
<evidence type="ECO:0000256" key="3">
    <source>
        <dbReference type="ARBA" id="ARBA00022741"/>
    </source>
</evidence>